<dbReference type="InterPro" id="IPR010982">
    <property type="entry name" value="Lambda_DNA-bd_dom_sf"/>
</dbReference>
<dbReference type="RefSeq" id="WP_353474809.1">
    <property type="nucleotide sequence ID" value="NZ_CP123385.1"/>
</dbReference>
<dbReference type="AlphaFoldDB" id="A0AAU8AM83"/>
<dbReference type="EMBL" id="CP123385">
    <property type="protein sequence ID" value="XCC95942.1"/>
    <property type="molecule type" value="Genomic_DNA"/>
</dbReference>
<organism evidence="1">
    <name type="scientific">Alloyangia sp. H15</name>
    <dbReference type="NCBI Taxonomy" id="3029062"/>
    <lineage>
        <taxon>Bacteria</taxon>
        <taxon>Pseudomonadati</taxon>
        <taxon>Pseudomonadota</taxon>
        <taxon>Alphaproteobacteria</taxon>
        <taxon>Rhodobacterales</taxon>
        <taxon>Roseobacteraceae</taxon>
        <taxon>Alloyangia</taxon>
    </lineage>
</organism>
<reference evidence="1" key="1">
    <citation type="submission" date="2023-02" db="EMBL/GenBank/DDBJ databases">
        <title>Description and genomic characterization of Salipiger bruguierae sp. nov., isolated from the sediment of mangrove plant Bruguiera sexangula.</title>
        <authorList>
            <person name="Long M."/>
        </authorList>
    </citation>
    <scope>NUCLEOTIDE SEQUENCE</scope>
    <source>
        <strain evidence="1">H15</strain>
    </source>
</reference>
<dbReference type="GO" id="GO:0003677">
    <property type="term" value="F:DNA binding"/>
    <property type="evidence" value="ECO:0007669"/>
    <property type="project" value="InterPro"/>
</dbReference>
<proteinExistence type="predicted"/>
<accession>A0AAU8AM83</accession>
<sequence length="137" mass="15232">MLFHDQQCANWHSALQVPNDTLPNVPLGSLSRLMADDFRSALMWHMENQGTTIAELVSATGVSRDVINKLRARDGSSTTVENGMLLAAYYGKTLNEFIKRQEATSTSRLAALFSLLEPEEQRVVEAQIRGILSSHED</sequence>
<protein>
    <submittedName>
        <fullName evidence="1">Helix-turn-helix transcriptional regulator</fullName>
    </submittedName>
</protein>
<dbReference type="SUPFAM" id="SSF47413">
    <property type="entry name" value="lambda repressor-like DNA-binding domains"/>
    <property type="match status" value="1"/>
</dbReference>
<gene>
    <name evidence="1" type="ORF">PVT71_14665</name>
</gene>
<name>A0AAU8AM83_9RHOB</name>
<evidence type="ECO:0000313" key="1">
    <source>
        <dbReference type="EMBL" id="XCC95942.1"/>
    </source>
</evidence>